<dbReference type="Gene3D" id="3.40.640.10">
    <property type="entry name" value="Type I PLP-dependent aspartate aminotransferase-like (Major domain)"/>
    <property type="match status" value="1"/>
</dbReference>
<dbReference type="InterPro" id="IPR015422">
    <property type="entry name" value="PyrdxlP-dep_Trfase_small"/>
</dbReference>
<keyword evidence="1" id="KW-0032">Aminotransferase</keyword>
<evidence type="ECO:0000313" key="1">
    <source>
        <dbReference type="EMBL" id="SEB89398.1"/>
    </source>
</evidence>
<comment type="caution">
    <text evidence="1">The sequence shown here is derived from an EMBL/GenBank/DDBJ whole genome shotgun (WGS) entry which is preliminary data.</text>
</comment>
<dbReference type="PANTHER" id="PTHR43799">
    <property type="entry name" value="AMINOTRANSFERASE, PUTATIVE-RELATED"/>
    <property type="match status" value="1"/>
</dbReference>
<dbReference type="InterPro" id="IPR024551">
    <property type="entry name" value="AspAT_Ic"/>
</dbReference>
<reference evidence="1 2" key="1">
    <citation type="submission" date="2016-10" db="EMBL/GenBank/DDBJ databases">
        <authorList>
            <person name="Varghese N."/>
            <person name="Submissions S."/>
        </authorList>
    </citation>
    <scope>NUCLEOTIDE SEQUENCE [LARGE SCALE GENOMIC DNA]</scope>
    <source>
        <strain evidence="1 2">DSM 20586</strain>
    </source>
</reference>
<dbReference type="RefSeq" id="WP_002564093.1">
    <property type="nucleotide sequence ID" value="NZ_CALJSN010000009.1"/>
</dbReference>
<name>A0AB38A7H5_9ACTN</name>
<dbReference type="Gene3D" id="3.90.1150.10">
    <property type="entry name" value="Aspartate Aminotransferase, domain 1"/>
    <property type="match status" value="1"/>
</dbReference>
<dbReference type="SUPFAM" id="SSF53383">
    <property type="entry name" value="PLP-dependent transferases"/>
    <property type="match status" value="1"/>
</dbReference>
<keyword evidence="1" id="KW-0808">Transferase</keyword>
<dbReference type="Pfam" id="PF12897">
    <property type="entry name" value="Asp_aminotransf"/>
    <property type="match status" value="1"/>
</dbReference>
<dbReference type="GO" id="GO:0003677">
    <property type="term" value="F:DNA binding"/>
    <property type="evidence" value="ECO:0007669"/>
    <property type="project" value="UniProtKB-KW"/>
</dbReference>
<proteinExistence type="predicted"/>
<dbReference type="PANTHER" id="PTHR43799:SF1">
    <property type="entry name" value="ASPARTATE AMINOTRANSFERASE"/>
    <property type="match status" value="1"/>
</dbReference>
<dbReference type="GO" id="GO:0004069">
    <property type="term" value="F:L-aspartate:2-oxoglutarate aminotransferase activity"/>
    <property type="evidence" value="ECO:0007669"/>
    <property type="project" value="InterPro"/>
</dbReference>
<dbReference type="InterPro" id="IPR015421">
    <property type="entry name" value="PyrdxlP-dep_Trfase_major"/>
</dbReference>
<dbReference type="CDD" id="cd00609">
    <property type="entry name" value="AAT_like"/>
    <property type="match status" value="1"/>
</dbReference>
<dbReference type="EMBL" id="FNSH01000001">
    <property type="protein sequence ID" value="SEB89398.1"/>
    <property type="molecule type" value="Genomic_DNA"/>
</dbReference>
<protein>
    <submittedName>
        <fullName evidence="1">DNA-binding transcriptional regulator, MocR family, contains an aminotransferase domain</fullName>
    </submittedName>
</protein>
<dbReference type="AlphaFoldDB" id="A0AB38A7H5"/>
<dbReference type="InterPro" id="IPR015424">
    <property type="entry name" value="PyrdxlP-dep_Trfase"/>
</dbReference>
<keyword evidence="1" id="KW-0238">DNA-binding</keyword>
<gene>
    <name evidence="1" type="ORF">SAMN04489746_1240</name>
</gene>
<organism evidence="1 2">
    <name type="scientific">Atopobium minutum</name>
    <dbReference type="NCBI Taxonomy" id="1381"/>
    <lineage>
        <taxon>Bacteria</taxon>
        <taxon>Bacillati</taxon>
        <taxon>Actinomycetota</taxon>
        <taxon>Coriobacteriia</taxon>
        <taxon>Coriobacteriales</taxon>
        <taxon>Atopobiaceae</taxon>
        <taxon>Atopobium</taxon>
    </lineage>
</organism>
<evidence type="ECO:0000313" key="2">
    <source>
        <dbReference type="Proteomes" id="UP000183687"/>
    </source>
</evidence>
<accession>A0AB38A7H5</accession>
<dbReference type="Proteomes" id="UP000183687">
    <property type="component" value="Unassembled WGS sequence"/>
</dbReference>
<sequence length="429" mass="47093">MSNYYQSLTNDQLDLELSQLDQQISQIRSKQLALDMARGKPHPDQVKLSYPMLDMLASSTDFIDKGVDAANYGCPEGLPSARQLAAELLGVNPNNVLVVDSASLSIMYDVIDNAFVHGISGCKPWCKQEGVKFLCPSPGYDRHFALTASFGIQNVPIEMGADGPNMDEVCRLVQTDARVKGIWCVPKYANPTGITYSDEVVRRFASLKPAAPDFRIYWDNAYCVHDIEEPSDKLLNIFEALQEVGATNLVYEFASTSKITIPGAGMSWVAASNDDIAQLTQAFSFHRVCPNKMVQLAHARFLQDAQQVAKHMKKHAALIKPRFDLVVSKLEAGLGSLGIARWTHPKGGYFISFDGPAGSAQAIVALAEKLGVKLTSAGATWPYGKDPHDTNIRLAPTFPSLEELDQALDVFIVCVKYVVAHLEKQSRQV</sequence>